<dbReference type="Gene3D" id="1.10.10.2590">
    <property type="entry name" value="BEN domain"/>
    <property type="match status" value="1"/>
</dbReference>
<evidence type="ECO:0000256" key="4">
    <source>
        <dbReference type="ARBA" id="ARBA00022491"/>
    </source>
</evidence>
<evidence type="ECO:0000256" key="5">
    <source>
        <dbReference type="ARBA" id="ARBA00022853"/>
    </source>
</evidence>
<evidence type="ECO:0000256" key="2">
    <source>
        <dbReference type="ARBA" id="ARBA00009735"/>
    </source>
</evidence>
<dbReference type="GO" id="GO:0034504">
    <property type="term" value="P:protein localization to nucleus"/>
    <property type="evidence" value="ECO:0007669"/>
    <property type="project" value="TreeGrafter"/>
</dbReference>
<keyword evidence="14" id="KW-1185">Reference proteome</keyword>
<comment type="similarity">
    <text evidence="2">Belongs to the BANP/SMAR1 family.</text>
</comment>
<comment type="caution">
    <text evidence="13">The sequence shown here is derived from an EMBL/GenBank/DDBJ whole genome shotgun (WGS) entry which is preliminary data.</text>
</comment>
<comment type="subcellular location">
    <subcellularLocation>
        <location evidence="1">Nucleus</location>
    </subcellularLocation>
</comment>
<dbReference type="InterPro" id="IPR018379">
    <property type="entry name" value="BEN_domain"/>
</dbReference>
<dbReference type="GO" id="GO:0005634">
    <property type="term" value="C:nucleus"/>
    <property type="evidence" value="ECO:0007669"/>
    <property type="project" value="UniProtKB-SubCell"/>
</dbReference>
<evidence type="ECO:0000256" key="3">
    <source>
        <dbReference type="ARBA" id="ARBA00015794"/>
    </source>
</evidence>
<evidence type="ECO:0000313" key="14">
    <source>
        <dbReference type="Proteomes" id="UP001461498"/>
    </source>
</evidence>
<keyword evidence="4" id="KW-0678">Repressor</keyword>
<feature type="domain" description="BEN" evidence="12">
    <location>
        <begin position="129"/>
        <end position="227"/>
    </location>
</feature>
<gene>
    <name evidence="13" type="ORF">O3M35_002478</name>
</gene>
<protein>
    <recommendedName>
        <fullName evidence="3">Protein BANP</fullName>
    </recommendedName>
</protein>
<dbReference type="AlphaFoldDB" id="A0AAW1CKG4"/>
<name>A0AAW1CKG4_9HEMI</name>
<evidence type="ECO:0000259" key="12">
    <source>
        <dbReference type="PROSITE" id="PS51457"/>
    </source>
</evidence>
<keyword evidence="11" id="KW-0131">Cell cycle</keyword>
<dbReference type="EMBL" id="JAPXFL010000011">
    <property type="protein sequence ID" value="KAK9499446.1"/>
    <property type="molecule type" value="Genomic_DNA"/>
</dbReference>
<dbReference type="PANTHER" id="PTHR16243">
    <property type="entry name" value="BTG3-ASSOCIATED NUCLEAR PROTEIN BANP"/>
    <property type="match status" value="1"/>
</dbReference>
<dbReference type="Proteomes" id="UP001461498">
    <property type="component" value="Unassembled WGS sequence"/>
</dbReference>
<dbReference type="PANTHER" id="PTHR16243:SF2">
    <property type="entry name" value="PROTEIN BANP"/>
    <property type="match status" value="1"/>
</dbReference>
<evidence type="ECO:0000256" key="1">
    <source>
        <dbReference type="ARBA" id="ARBA00004123"/>
    </source>
</evidence>
<keyword evidence="8" id="KW-0238">DNA-binding</keyword>
<dbReference type="Pfam" id="PF10523">
    <property type="entry name" value="BEN"/>
    <property type="match status" value="1"/>
</dbReference>
<evidence type="ECO:0000256" key="6">
    <source>
        <dbReference type="ARBA" id="ARBA00023015"/>
    </source>
</evidence>
<evidence type="ECO:0000313" key="13">
    <source>
        <dbReference type="EMBL" id="KAK9499446.1"/>
    </source>
</evidence>
<keyword evidence="6" id="KW-0805">Transcription regulation</keyword>
<keyword evidence="9" id="KW-0804">Transcription</keyword>
<keyword evidence="5" id="KW-0156">Chromatin regulator</keyword>
<accession>A0AAW1CKG4</accession>
<keyword evidence="10" id="KW-0539">Nucleus</keyword>
<proteinExistence type="inferred from homology"/>
<dbReference type="SMART" id="SM01025">
    <property type="entry name" value="BEN"/>
    <property type="match status" value="1"/>
</dbReference>
<keyword evidence="7" id="KW-0175">Coiled coil</keyword>
<dbReference type="InterPro" id="IPR042343">
    <property type="entry name" value="BANP"/>
</dbReference>
<evidence type="ECO:0000256" key="10">
    <source>
        <dbReference type="ARBA" id="ARBA00023242"/>
    </source>
</evidence>
<sequence>MASTIKRVRIDPNETLKQLKEMFDKRMHALERKMEFLINTCTTILGHCDLHKKGHANSCCAQLIMPKIRVIDNYIRSVKNAQEKSENFFSSNAVLLLPNGNKCNLEPQIIELLSEKDLPSGSWLGDEDNPKARVRVDISPDKLQKINETCLTPEKMALALLDLLFPREVLAVSNLSGKGKHSKKQLDPLLIYAIRCHLIFKFNITEQDWHRIKQNLDSKCRTIWKKNNIGINLTNNNNNNNNWHRAQNGFHENGTSFTNEIDSSNHFSSSGCFRSRSNSPLKNISTLPLILEEPDSNDFADDDYISLLKVINVYILKILNYSS</sequence>
<reference evidence="13 14" key="1">
    <citation type="submission" date="2022-12" db="EMBL/GenBank/DDBJ databases">
        <title>Chromosome-level genome assembly of true bugs.</title>
        <authorList>
            <person name="Ma L."/>
            <person name="Li H."/>
        </authorList>
    </citation>
    <scope>NUCLEOTIDE SEQUENCE [LARGE SCALE GENOMIC DNA]</scope>
    <source>
        <strain evidence="13">Lab_2022b</strain>
    </source>
</reference>
<evidence type="ECO:0000256" key="9">
    <source>
        <dbReference type="ARBA" id="ARBA00023163"/>
    </source>
</evidence>
<dbReference type="GO" id="GO:0003677">
    <property type="term" value="F:DNA binding"/>
    <property type="evidence" value="ECO:0007669"/>
    <property type="project" value="UniProtKB-KW"/>
</dbReference>
<evidence type="ECO:0000256" key="8">
    <source>
        <dbReference type="ARBA" id="ARBA00023125"/>
    </source>
</evidence>
<dbReference type="GO" id="GO:0042177">
    <property type="term" value="P:negative regulation of protein catabolic process"/>
    <property type="evidence" value="ECO:0007669"/>
    <property type="project" value="TreeGrafter"/>
</dbReference>
<evidence type="ECO:0000256" key="11">
    <source>
        <dbReference type="ARBA" id="ARBA00023306"/>
    </source>
</evidence>
<dbReference type="GO" id="GO:0006325">
    <property type="term" value="P:chromatin organization"/>
    <property type="evidence" value="ECO:0007669"/>
    <property type="project" value="UniProtKB-KW"/>
</dbReference>
<organism evidence="13 14">
    <name type="scientific">Rhynocoris fuscipes</name>
    <dbReference type="NCBI Taxonomy" id="488301"/>
    <lineage>
        <taxon>Eukaryota</taxon>
        <taxon>Metazoa</taxon>
        <taxon>Ecdysozoa</taxon>
        <taxon>Arthropoda</taxon>
        <taxon>Hexapoda</taxon>
        <taxon>Insecta</taxon>
        <taxon>Pterygota</taxon>
        <taxon>Neoptera</taxon>
        <taxon>Paraneoptera</taxon>
        <taxon>Hemiptera</taxon>
        <taxon>Heteroptera</taxon>
        <taxon>Panheteroptera</taxon>
        <taxon>Cimicomorpha</taxon>
        <taxon>Reduviidae</taxon>
        <taxon>Harpactorinae</taxon>
        <taxon>Harpactorini</taxon>
        <taxon>Rhynocoris</taxon>
    </lineage>
</organism>
<dbReference type="PROSITE" id="PS51457">
    <property type="entry name" value="BEN"/>
    <property type="match status" value="1"/>
</dbReference>
<evidence type="ECO:0000256" key="7">
    <source>
        <dbReference type="ARBA" id="ARBA00023054"/>
    </source>
</evidence>